<dbReference type="PROSITE" id="PS00470">
    <property type="entry name" value="IDH_IMDH"/>
    <property type="match status" value="1"/>
</dbReference>
<dbReference type="PANTHER" id="PTHR43275">
    <property type="entry name" value="D-MALATE DEHYDROGENASE [DECARBOXYLATING]"/>
    <property type="match status" value="1"/>
</dbReference>
<evidence type="ECO:0000256" key="3">
    <source>
        <dbReference type="ARBA" id="ARBA00022430"/>
    </source>
</evidence>
<dbReference type="UniPathway" id="UPA00048">
    <property type="reaction ID" value="UER00072"/>
</dbReference>
<dbReference type="InterPro" id="IPR023698">
    <property type="entry name" value="LeuB_actb"/>
</dbReference>
<dbReference type="PATRIC" id="fig|883077.3.peg.1613"/>
<feature type="binding site" evidence="12">
    <location>
        <position position="294"/>
    </location>
    <ligand>
        <name>Mg(2+)</name>
        <dbReference type="ChEBI" id="CHEBI:18420"/>
    </ligand>
</feature>
<comment type="catalytic activity">
    <reaction evidence="1 12">
        <text>(2R,3S)-3-isopropylmalate + NAD(+) = 4-methyl-2-oxopentanoate + CO2 + NADH</text>
        <dbReference type="Rhea" id="RHEA:32271"/>
        <dbReference type="ChEBI" id="CHEBI:16526"/>
        <dbReference type="ChEBI" id="CHEBI:17865"/>
        <dbReference type="ChEBI" id="CHEBI:35121"/>
        <dbReference type="ChEBI" id="CHEBI:57540"/>
        <dbReference type="ChEBI" id="CHEBI:57945"/>
        <dbReference type="EC" id="1.1.1.85"/>
    </reaction>
</comment>
<feature type="binding site" evidence="12">
    <location>
        <begin position="326"/>
        <end position="338"/>
    </location>
    <ligand>
        <name>NAD(+)</name>
        <dbReference type="ChEBI" id="CHEBI:57540"/>
    </ligand>
</feature>
<evidence type="ECO:0000256" key="9">
    <source>
        <dbReference type="ARBA" id="ARBA00023027"/>
    </source>
</evidence>
<dbReference type="GO" id="GO:0009098">
    <property type="term" value="P:L-leucine biosynthetic process"/>
    <property type="evidence" value="ECO:0007669"/>
    <property type="project" value="UniProtKB-UniRule"/>
</dbReference>
<dbReference type="InterPro" id="IPR019818">
    <property type="entry name" value="IsoCit/isopropylmalate_DH_CS"/>
</dbReference>
<comment type="similarity">
    <text evidence="12">Belongs to the isocitrate and isopropylmalate dehydrogenases family. LeuB type 2 subfamily.</text>
</comment>
<dbReference type="SUPFAM" id="SSF53659">
    <property type="entry name" value="Isocitrate/Isopropylmalate dehydrogenase-like"/>
    <property type="match status" value="1"/>
</dbReference>
<feature type="site" description="Important for catalysis" evidence="12">
    <location>
        <position position="182"/>
    </location>
</feature>
<evidence type="ECO:0000256" key="6">
    <source>
        <dbReference type="ARBA" id="ARBA00022723"/>
    </source>
</evidence>
<dbReference type="STRING" id="883077.HMPREF9241_01595"/>
<comment type="subunit">
    <text evidence="12">Homodimer.</text>
</comment>
<gene>
    <name evidence="12" type="primary">leuB</name>
    <name evidence="14" type="ORF">HMPREF9241_01595</name>
</gene>
<name>K0ZDT7_9ACTO</name>
<evidence type="ECO:0000256" key="10">
    <source>
        <dbReference type="ARBA" id="ARBA00023211"/>
    </source>
</evidence>
<keyword evidence="5 12" id="KW-0028">Amino-acid biosynthesis</keyword>
<keyword evidence="9 12" id="KW-0520">NAD</keyword>
<reference evidence="14 15" key="1">
    <citation type="submission" date="2012-07" db="EMBL/GenBank/DDBJ databases">
        <title>The Genome Sequence of Actinomyces turicensis ACS-279-V-COL4.</title>
        <authorList>
            <consortium name="The Broad Institute Genome Sequencing Platform"/>
            <person name="Earl A."/>
            <person name="Ward D."/>
            <person name="Feldgarden M."/>
            <person name="Gevers D."/>
            <person name="Saerens B."/>
            <person name="Vaneechoutte M."/>
            <person name="Walker B."/>
            <person name="Young S.K."/>
            <person name="Zeng Q."/>
            <person name="Gargeya S."/>
            <person name="Fitzgerald M."/>
            <person name="Haas B."/>
            <person name="Abouelleil A."/>
            <person name="Alvarado L."/>
            <person name="Arachchi H.M."/>
            <person name="Berlin A."/>
            <person name="Chapman S.B."/>
            <person name="Goldberg J."/>
            <person name="Griggs A."/>
            <person name="Gujja S."/>
            <person name="Hansen M."/>
            <person name="Howarth C."/>
            <person name="Imamovic A."/>
            <person name="Larimer J."/>
            <person name="McCowen C."/>
            <person name="Montmayeur A."/>
            <person name="Murphy C."/>
            <person name="Neiman D."/>
            <person name="Pearson M."/>
            <person name="Priest M."/>
            <person name="Roberts A."/>
            <person name="Saif S."/>
            <person name="Shea T."/>
            <person name="Sisk P."/>
            <person name="Sykes S."/>
            <person name="Wortman J."/>
            <person name="Nusbaum C."/>
            <person name="Birren B."/>
        </authorList>
    </citation>
    <scope>NUCLEOTIDE SEQUENCE [LARGE SCALE GENOMIC DNA]</scope>
    <source>
        <strain evidence="14 15">ACS-279-V-Col4</strain>
    </source>
</reference>
<comment type="function">
    <text evidence="12">Catalyzes the oxidation of 3-carboxy-2-hydroxy-4-methylpentanoate (3-isopropylmalate) to 3-carboxy-4-methyl-2-oxopentanoate. The product decarboxylates to 4-methyl-2 oxopentanoate.</text>
</comment>
<dbReference type="GO" id="GO:0051287">
    <property type="term" value="F:NAD binding"/>
    <property type="evidence" value="ECO:0007669"/>
    <property type="project" value="InterPro"/>
</dbReference>
<evidence type="ECO:0000256" key="12">
    <source>
        <dbReference type="HAMAP-Rule" id="MF_01035"/>
    </source>
</evidence>
<comment type="caution">
    <text evidence="14">The sequence shown here is derived from an EMBL/GenBank/DDBJ whole genome shotgun (WGS) entry which is preliminary data.</text>
</comment>
<sequence>MKKRNDGIEKERSAWGGIAQEDVRLVGERIRMADVSAHTDAAQHTGCMRTIKLAVIPGDGIGKEVVPEGLKVLTKVLEGSDLELETTQFDLGADRWHRTGDTLTDEDLEAIRGNDVILLGAVGDPSVPSGVLERGLLLKLRFALDHYVNLRPSKYYEGVASPLRIPDNIDFVVVREGTEGLYCGNGGAVRVGTPHEIATEVSVNTAFGVERVVRYAFEKANARPRKKLTLVHKHNVLVNAGHLWRRTVEAVGAEYPDVAVDYCHVDAATIYMVTDPQRFDVIVTDNLFGDILTDEAGAVTGGIGLAASGNINPDGAFPSMFEPVHGSAPDIAGQGKADPTATISSVALLLDHIGKPELAAKVEAAIEKDMADRAAADKAGTPLVRSTSEIGDAICVALA</sequence>
<feature type="domain" description="Isopropylmalate dehydrogenase-like" evidence="13">
    <location>
        <begin position="52"/>
        <end position="394"/>
    </location>
</feature>
<dbReference type="SMART" id="SM01329">
    <property type="entry name" value="Iso_dh"/>
    <property type="match status" value="1"/>
</dbReference>
<evidence type="ECO:0000256" key="5">
    <source>
        <dbReference type="ARBA" id="ARBA00022605"/>
    </source>
</evidence>
<protein>
    <recommendedName>
        <fullName evidence="12">3-isopropylmalate dehydrogenase</fullName>
        <ecNumber evidence="12">1.1.1.85</ecNumber>
    </recommendedName>
    <alternativeName>
        <fullName evidence="12">3-IPM-DH</fullName>
    </alternativeName>
    <alternativeName>
        <fullName evidence="12">Beta-IPM dehydrogenase</fullName>
        <shortName evidence="12">IMDH</shortName>
    </alternativeName>
</protein>
<evidence type="ECO:0000256" key="4">
    <source>
        <dbReference type="ARBA" id="ARBA00022490"/>
    </source>
</evidence>
<dbReference type="PANTHER" id="PTHR43275:SF1">
    <property type="entry name" value="D-MALATE DEHYDROGENASE [DECARBOXYLATING]"/>
    <property type="match status" value="1"/>
</dbReference>
<feature type="binding site" evidence="12">
    <location>
        <position position="290"/>
    </location>
    <ligand>
        <name>Mg(2+)</name>
        <dbReference type="ChEBI" id="CHEBI:18420"/>
    </ligand>
</feature>
<comment type="pathway">
    <text evidence="12">Amino-acid biosynthesis; L-leucine biosynthesis; L-leucine from 3-methyl-2-oxobutanoate: step 3/4.</text>
</comment>
<keyword evidence="8 12" id="KW-0560">Oxidoreductase</keyword>
<dbReference type="Pfam" id="PF00180">
    <property type="entry name" value="Iso_dh"/>
    <property type="match status" value="1"/>
</dbReference>
<dbReference type="HAMAP" id="MF_01035">
    <property type="entry name" value="LeuB_type2"/>
    <property type="match status" value="1"/>
</dbReference>
<dbReference type="GO" id="GO:0000287">
    <property type="term" value="F:magnesium ion binding"/>
    <property type="evidence" value="ECO:0007669"/>
    <property type="project" value="InterPro"/>
</dbReference>
<feature type="binding site" evidence="12">
    <location>
        <position position="175"/>
    </location>
    <ligand>
        <name>substrate</name>
    </ligand>
</feature>
<keyword evidence="4 12" id="KW-0963">Cytoplasm</keyword>
<organism evidence="14 15">
    <name type="scientific">Schaalia turicensis ACS-279-V-Col4</name>
    <dbReference type="NCBI Taxonomy" id="883077"/>
    <lineage>
        <taxon>Bacteria</taxon>
        <taxon>Bacillati</taxon>
        <taxon>Actinomycetota</taxon>
        <taxon>Actinomycetes</taxon>
        <taxon>Actinomycetales</taxon>
        <taxon>Actinomycetaceae</taxon>
        <taxon>Schaalia</taxon>
    </lineage>
</organism>
<comment type="cofactor">
    <cofactor evidence="12">
        <name>Mg(2+)</name>
        <dbReference type="ChEBI" id="CHEBI:18420"/>
    </cofactor>
    <cofactor evidence="12">
        <name>Mn(2+)</name>
        <dbReference type="ChEBI" id="CHEBI:29035"/>
    </cofactor>
    <text evidence="12">Binds 1 Mg(2+) or Mn(2+) ion per subunit.</text>
</comment>
<evidence type="ECO:0000256" key="2">
    <source>
        <dbReference type="ARBA" id="ARBA00001936"/>
    </source>
</evidence>
<evidence type="ECO:0000313" key="15">
    <source>
        <dbReference type="Proteomes" id="UP000003994"/>
    </source>
</evidence>
<dbReference type="NCBIfam" id="NF002898">
    <property type="entry name" value="PRK03437.1"/>
    <property type="match status" value="1"/>
</dbReference>
<evidence type="ECO:0000313" key="14">
    <source>
        <dbReference type="EMBL" id="EJZ85595.1"/>
    </source>
</evidence>
<evidence type="ECO:0000256" key="11">
    <source>
        <dbReference type="ARBA" id="ARBA00023304"/>
    </source>
</evidence>
<keyword evidence="3 12" id="KW-0432">Leucine biosynthesis</keyword>
<dbReference type="InterPro" id="IPR050501">
    <property type="entry name" value="ICDH/IPMDH"/>
</dbReference>
<dbReference type="GO" id="GO:0005737">
    <property type="term" value="C:cytoplasm"/>
    <property type="evidence" value="ECO:0007669"/>
    <property type="project" value="UniProtKB-SubCell"/>
</dbReference>
<dbReference type="Gene3D" id="3.40.718.10">
    <property type="entry name" value="Isopropylmalate Dehydrogenase"/>
    <property type="match status" value="1"/>
</dbReference>
<feature type="binding site" evidence="12">
    <location>
        <position position="266"/>
    </location>
    <ligand>
        <name>substrate</name>
    </ligand>
</feature>
<accession>K0ZDT7</accession>
<dbReference type="eggNOG" id="COG0473">
    <property type="taxonomic scope" value="Bacteria"/>
</dbReference>
<evidence type="ECO:0000256" key="1">
    <source>
        <dbReference type="ARBA" id="ARBA00000624"/>
    </source>
</evidence>
<feature type="site" description="Important for catalysis" evidence="12">
    <location>
        <position position="233"/>
    </location>
</feature>
<keyword evidence="11 12" id="KW-0100">Branched-chain amino acid biosynthesis</keyword>
<keyword evidence="15" id="KW-1185">Reference proteome</keyword>
<keyword evidence="10 12" id="KW-0464">Manganese</keyword>
<evidence type="ECO:0000256" key="7">
    <source>
        <dbReference type="ARBA" id="ARBA00022842"/>
    </source>
</evidence>
<proteinExistence type="inferred from homology"/>
<dbReference type="InterPro" id="IPR024084">
    <property type="entry name" value="IsoPropMal-DH-like_dom"/>
</dbReference>
<feature type="binding site" evidence="12">
    <location>
        <position position="141"/>
    </location>
    <ligand>
        <name>substrate</name>
    </ligand>
</feature>
<evidence type="ECO:0000259" key="13">
    <source>
        <dbReference type="SMART" id="SM01329"/>
    </source>
</evidence>
<dbReference type="Proteomes" id="UP000003994">
    <property type="component" value="Unassembled WGS sequence"/>
</dbReference>
<dbReference type="AlphaFoldDB" id="K0ZDT7"/>
<evidence type="ECO:0000256" key="8">
    <source>
        <dbReference type="ARBA" id="ARBA00023002"/>
    </source>
</evidence>
<dbReference type="EC" id="1.1.1.85" evidence="12"/>
<keyword evidence="6 12" id="KW-0479">Metal-binding</keyword>
<feature type="binding site" evidence="12">
    <location>
        <position position="151"/>
    </location>
    <ligand>
        <name>substrate</name>
    </ligand>
</feature>
<feature type="binding site" evidence="12">
    <location>
        <position position="266"/>
    </location>
    <ligand>
        <name>Mg(2+)</name>
        <dbReference type="ChEBI" id="CHEBI:18420"/>
    </ligand>
</feature>
<comment type="cofactor">
    <cofactor evidence="2">
        <name>Mn(2+)</name>
        <dbReference type="ChEBI" id="CHEBI:29035"/>
    </cofactor>
</comment>
<dbReference type="GO" id="GO:0003862">
    <property type="term" value="F:3-isopropylmalate dehydrogenase activity"/>
    <property type="evidence" value="ECO:0007669"/>
    <property type="project" value="UniProtKB-UniRule"/>
</dbReference>
<dbReference type="HOGENOM" id="CLU_031953_0_1_11"/>
<comment type="subcellular location">
    <subcellularLocation>
        <location evidence="12">Cytoplasm</location>
    </subcellularLocation>
</comment>
<dbReference type="EMBL" id="AGWQ01000008">
    <property type="protein sequence ID" value="EJZ85595.1"/>
    <property type="molecule type" value="Genomic_DNA"/>
</dbReference>
<keyword evidence="7 12" id="KW-0460">Magnesium</keyword>